<proteinExistence type="predicted"/>
<evidence type="ECO:0000256" key="1">
    <source>
        <dbReference type="SAM" id="MobiDB-lite"/>
    </source>
</evidence>
<name>A0A0A2VNX0_BEABA</name>
<accession>A0A0A2VNX0</accession>
<evidence type="ECO:0000313" key="3">
    <source>
        <dbReference type="Proteomes" id="UP000030106"/>
    </source>
</evidence>
<dbReference type="HOGENOM" id="CLU_499633_0_0_1"/>
<sequence length="545" mass="61303">MTPDSSIHTDVFLRAIGIFPINRLAEQYLPLISVDPRRDQGLDFPPHADRLHQALLYKVNNERIMAPKNLGYLYQDDFDTKANVFSICETAITPPPSPILNINNTLSASGSDTNSLHDENRLRNTGPPSDAAKQQDTIEVSDRNDTDQQASQQQTRATCPETSFRKKTANLVGSAQVKDTDHGKGTFPLEIDVDMNAGGSFFEDTLFVSSEHYQDEDIEVESMASILDQIDSLLMPLPNVPPSDLSYITSEKPRLFSALEWEHHKHLPPLPLDLALEEALPWAPLPPRRRGQCEFEALVEPCEHTASEEQDRQIHIGSIGNIKDGEIKECSEPEEAAKPQPPPTNALDSQIKLRLQRSASERAPQSTANVSSMQSQDIKPILPKVDDPGATSMLVSAFMSLRGVKAPRSNRKREDDKTEILYLCLSAKFPQRPWHCRQRRRHLLGLLQPDVHDLLRRSAHRHRPRRQAVVVGNRMRQPALKRGALVVPKFVKHNAVARVSARRARLLLPEFAHRVRAARKHNLLFIRAQRLFLFLVLVLLCTAAA</sequence>
<reference evidence="2 3" key="1">
    <citation type="submission" date="2012-10" db="EMBL/GenBank/DDBJ databases">
        <title>Genome sequencing and analysis of entomopathogenic fungi Beauveria bassiana D1-5.</title>
        <authorList>
            <person name="Li Q."/>
            <person name="Wang L."/>
            <person name="Zhang Z."/>
            <person name="Wang Q."/>
            <person name="Ren J."/>
            <person name="Wang M."/>
            <person name="Xu W."/>
            <person name="Wang J."/>
            <person name="Lu Y."/>
            <person name="Du Q."/>
            <person name="Sun Z."/>
        </authorList>
    </citation>
    <scope>NUCLEOTIDE SEQUENCE [LARGE SCALE GENOMIC DNA]</scope>
    <source>
        <strain evidence="2 3">D1-5</strain>
    </source>
</reference>
<protein>
    <submittedName>
        <fullName evidence="2">Uncharacterized protein</fullName>
    </submittedName>
</protein>
<dbReference type="AlphaFoldDB" id="A0A0A2VNX0"/>
<comment type="caution">
    <text evidence="2">The sequence shown here is derived from an EMBL/GenBank/DDBJ whole genome shotgun (WGS) entry which is preliminary data.</text>
</comment>
<dbReference type="EMBL" id="ANFO01000637">
    <property type="protein sequence ID" value="KGQ07850.1"/>
    <property type="molecule type" value="Genomic_DNA"/>
</dbReference>
<dbReference type="Proteomes" id="UP000030106">
    <property type="component" value="Unassembled WGS sequence"/>
</dbReference>
<feature type="region of interest" description="Disordered" evidence="1">
    <location>
        <begin position="98"/>
        <end position="163"/>
    </location>
</feature>
<dbReference type="OrthoDB" id="4870023at2759"/>
<organism evidence="2 3">
    <name type="scientific">Beauveria bassiana D1-5</name>
    <dbReference type="NCBI Taxonomy" id="1245745"/>
    <lineage>
        <taxon>Eukaryota</taxon>
        <taxon>Fungi</taxon>
        <taxon>Dikarya</taxon>
        <taxon>Ascomycota</taxon>
        <taxon>Pezizomycotina</taxon>
        <taxon>Sordariomycetes</taxon>
        <taxon>Hypocreomycetidae</taxon>
        <taxon>Hypocreales</taxon>
        <taxon>Cordycipitaceae</taxon>
        <taxon>Beauveria</taxon>
    </lineage>
</organism>
<feature type="compositionally biased region" description="Polar residues" evidence="1">
    <location>
        <begin position="147"/>
        <end position="161"/>
    </location>
</feature>
<feature type="compositionally biased region" description="Polar residues" evidence="1">
    <location>
        <begin position="363"/>
        <end position="377"/>
    </location>
</feature>
<gene>
    <name evidence="2" type="ORF">BBAD15_g6833</name>
</gene>
<feature type="region of interest" description="Disordered" evidence="1">
    <location>
        <begin position="357"/>
        <end position="381"/>
    </location>
</feature>
<evidence type="ECO:0000313" key="2">
    <source>
        <dbReference type="EMBL" id="KGQ07850.1"/>
    </source>
</evidence>
<feature type="compositionally biased region" description="Polar residues" evidence="1">
    <location>
        <begin position="100"/>
        <end position="114"/>
    </location>
</feature>